<gene>
    <name evidence="2" type="ORF">BDV25DRAFT_135105</name>
</gene>
<evidence type="ECO:0000313" key="2">
    <source>
        <dbReference type="EMBL" id="KAE8155356.1"/>
    </source>
</evidence>
<organism evidence="2 3">
    <name type="scientific">Aspergillus avenaceus</name>
    <dbReference type="NCBI Taxonomy" id="36643"/>
    <lineage>
        <taxon>Eukaryota</taxon>
        <taxon>Fungi</taxon>
        <taxon>Dikarya</taxon>
        <taxon>Ascomycota</taxon>
        <taxon>Pezizomycotina</taxon>
        <taxon>Eurotiomycetes</taxon>
        <taxon>Eurotiomycetidae</taxon>
        <taxon>Eurotiales</taxon>
        <taxon>Aspergillaceae</taxon>
        <taxon>Aspergillus</taxon>
        <taxon>Aspergillus subgen. Circumdati</taxon>
    </lineage>
</organism>
<accession>A0A5N6U9R7</accession>
<name>A0A5N6U9R7_ASPAV</name>
<dbReference type="Proteomes" id="UP000325780">
    <property type="component" value="Unassembled WGS sequence"/>
</dbReference>
<evidence type="ECO:0000256" key="1">
    <source>
        <dbReference type="SAM" id="MobiDB-lite"/>
    </source>
</evidence>
<feature type="compositionally biased region" description="Polar residues" evidence="1">
    <location>
        <begin position="44"/>
        <end position="53"/>
    </location>
</feature>
<proteinExistence type="predicted"/>
<dbReference type="AlphaFoldDB" id="A0A5N6U9R7"/>
<evidence type="ECO:0000313" key="3">
    <source>
        <dbReference type="Proteomes" id="UP000325780"/>
    </source>
</evidence>
<sequence length="166" mass="18198">MVPSGVTDINRQHSGTIPISWPKLRLASRFNFDGRTSNRESSQDKSPVQQPSGHQLKRTTAMLSNIAEGLLLPARVLWLSKSSSASGLLICSTIRHSGTNMPFVPSNTPLASSPRPVSARCRSNPPRINDVLQHNHDEQAPSNLGWIGRGMSRRNAVARSLSPRWS</sequence>
<dbReference type="EMBL" id="ML742023">
    <property type="protein sequence ID" value="KAE8155356.1"/>
    <property type="molecule type" value="Genomic_DNA"/>
</dbReference>
<protein>
    <submittedName>
        <fullName evidence="2">Uncharacterized protein</fullName>
    </submittedName>
</protein>
<reference evidence="2 3" key="1">
    <citation type="submission" date="2019-04" db="EMBL/GenBank/DDBJ databases">
        <title>Friends and foes A comparative genomics study of 23 Aspergillus species from section Flavi.</title>
        <authorList>
            <consortium name="DOE Joint Genome Institute"/>
            <person name="Kjaerbolling I."/>
            <person name="Vesth T."/>
            <person name="Frisvad J.C."/>
            <person name="Nybo J.L."/>
            <person name="Theobald S."/>
            <person name="Kildgaard S."/>
            <person name="Isbrandt T."/>
            <person name="Kuo A."/>
            <person name="Sato A."/>
            <person name="Lyhne E.K."/>
            <person name="Kogle M.E."/>
            <person name="Wiebenga A."/>
            <person name="Kun R.S."/>
            <person name="Lubbers R.J."/>
            <person name="Makela M.R."/>
            <person name="Barry K."/>
            <person name="Chovatia M."/>
            <person name="Clum A."/>
            <person name="Daum C."/>
            <person name="Haridas S."/>
            <person name="He G."/>
            <person name="LaButti K."/>
            <person name="Lipzen A."/>
            <person name="Mondo S."/>
            <person name="Riley R."/>
            <person name="Salamov A."/>
            <person name="Simmons B.A."/>
            <person name="Magnuson J.K."/>
            <person name="Henrissat B."/>
            <person name="Mortensen U.H."/>
            <person name="Larsen T.O."/>
            <person name="Devries R.P."/>
            <person name="Grigoriev I.V."/>
            <person name="Machida M."/>
            <person name="Baker S.E."/>
            <person name="Andersen M.R."/>
        </authorList>
    </citation>
    <scope>NUCLEOTIDE SEQUENCE [LARGE SCALE GENOMIC DNA]</scope>
    <source>
        <strain evidence="2 3">IBT 18842</strain>
    </source>
</reference>
<keyword evidence="3" id="KW-1185">Reference proteome</keyword>
<feature type="region of interest" description="Disordered" evidence="1">
    <location>
        <begin position="34"/>
        <end position="56"/>
    </location>
</feature>